<sequence length="279" mass="30700">MSGLTPDQHQRITAWVEWADPLSATNRILHEQTRIPSSGELTIVIADEVGDALTRALVNGTLALDGPNAEQQMAAARDLLVEDLIETVRETILIPTEEERGIIDAWLRWMDAEGAVRARLGVARIRAARRGLVGLGVEYLELYVREAFTTLQIDMTAQRFTQRDVIQHRDEALAAFVKKLDGLLPGELPRPGRNALGWRPPALGVRPVGAAWQDARMRVVARDGLRCRICGTDVFVTSGPHPQRLHIDHVVPLANGGAPLDVDNLRVTCQSCNLAKGSR</sequence>
<evidence type="ECO:0000313" key="2">
    <source>
        <dbReference type="EMBL" id="MUN06864.1"/>
    </source>
</evidence>
<dbReference type="GO" id="GO:0008270">
    <property type="term" value="F:zinc ion binding"/>
    <property type="evidence" value="ECO:0007669"/>
    <property type="project" value="InterPro"/>
</dbReference>
<dbReference type="InterPro" id="IPR003615">
    <property type="entry name" value="HNH_nuc"/>
</dbReference>
<accession>A0A7C9HK32</accession>
<proteinExistence type="predicted"/>
<feature type="domain" description="HNH nuclease" evidence="1">
    <location>
        <begin position="214"/>
        <end position="274"/>
    </location>
</feature>
<dbReference type="CDD" id="cd00085">
    <property type="entry name" value="HNHc"/>
    <property type="match status" value="1"/>
</dbReference>
<protein>
    <recommendedName>
        <fullName evidence="1">HNH nuclease domain-containing protein</fullName>
    </recommendedName>
</protein>
<dbReference type="AlphaFoldDB" id="A0A7C9HK32"/>
<organism evidence="2 3">
    <name type="scientific">Agromyces luteolus</name>
    <dbReference type="NCBI Taxonomy" id="88373"/>
    <lineage>
        <taxon>Bacteria</taxon>
        <taxon>Bacillati</taxon>
        <taxon>Actinomycetota</taxon>
        <taxon>Actinomycetes</taxon>
        <taxon>Micrococcales</taxon>
        <taxon>Microbacteriaceae</taxon>
        <taxon>Agromyces</taxon>
    </lineage>
</organism>
<dbReference type="EMBL" id="WODA01000011">
    <property type="protein sequence ID" value="MUN06864.1"/>
    <property type="molecule type" value="Genomic_DNA"/>
</dbReference>
<name>A0A7C9HK32_9MICO</name>
<dbReference type="Pfam" id="PF01844">
    <property type="entry name" value="HNH"/>
    <property type="match status" value="1"/>
</dbReference>
<comment type="caution">
    <text evidence="2">The sequence shown here is derived from an EMBL/GenBank/DDBJ whole genome shotgun (WGS) entry which is preliminary data.</text>
</comment>
<keyword evidence="3" id="KW-1185">Reference proteome</keyword>
<evidence type="ECO:0000259" key="1">
    <source>
        <dbReference type="SMART" id="SM00507"/>
    </source>
</evidence>
<evidence type="ECO:0000313" key="3">
    <source>
        <dbReference type="Proteomes" id="UP000480122"/>
    </source>
</evidence>
<dbReference type="InterPro" id="IPR002711">
    <property type="entry name" value="HNH"/>
</dbReference>
<dbReference type="GO" id="GO:0003676">
    <property type="term" value="F:nucleic acid binding"/>
    <property type="evidence" value="ECO:0007669"/>
    <property type="project" value="InterPro"/>
</dbReference>
<gene>
    <name evidence="2" type="ORF">GLX25_07000</name>
</gene>
<dbReference type="OrthoDB" id="5177627at2"/>
<dbReference type="GO" id="GO:0004519">
    <property type="term" value="F:endonuclease activity"/>
    <property type="evidence" value="ECO:0007669"/>
    <property type="project" value="InterPro"/>
</dbReference>
<dbReference type="RefSeq" id="WP_155841605.1">
    <property type="nucleotide sequence ID" value="NZ_BAAAIA010000014.1"/>
</dbReference>
<reference evidence="2 3" key="1">
    <citation type="submission" date="2019-11" db="EMBL/GenBank/DDBJ databases">
        <title>Agromyces kandeliae sp. nov., isolated from mangrove soil.</title>
        <authorList>
            <person name="Wang R."/>
        </authorList>
    </citation>
    <scope>NUCLEOTIDE SEQUENCE [LARGE SCALE GENOMIC DNA]</scope>
    <source>
        <strain evidence="2 3">JCM 11431</strain>
    </source>
</reference>
<dbReference type="SMART" id="SM00507">
    <property type="entry name" value="HNHc"/>
    <property type="match status" value="1"/>
</dbReference>
<dbReference type="Proteomes" id="UP000480122">
    <property type="component" value="Unassembled WGS sequence"/>
</dbReference>
<dbReference type="Gene3D" id="1.10.30.50">
    <property type="match status" value="1"/>
</dbReference>